<dbReference type="GeneID" id="54573952"/>
<dbReference type="Proteomes" id="UP000800094">
    <property type="component" value="Unassembled WGS sequence"/>
</dbReference>
<name>A0A6A6IRR3_9PLEO</name>
<reference evidence="1" key="1">
    <citation type="journal article" date="2020" name="Stud. Mycol.">
        <title>101 Dothideomycetes genomes: a test case for predicting lifestyles and emergence of pathogens.</title>
        <authorList>
            <person name="Haridas S."/>
            <person name="Albert R."/>
            <person name="Binder M."/>
            <person name="Bloem J."/>
            <person name="Labutti K."/>
            <person name="Salamov A."/>
            <person name="Andreopoulos B."/>
            <person name="Baker S."/>
            <person name="Barry K."/>
            <person name="Bills G."/>
            <person name="Bluhm B."/>
            <person name="Cannon C."/>
            <person name="Castanera R."/>
            <person name="Culley D."/>
            <person name="Daum C."/>
            <person name="Ezra D."/>
            <person name="Gonzalez J."/>
            <person name="Henrissat B."/>
            <person name="Kuo A."/>
            <person name="Liang C."/>
            <person name="Lipzen A."/>
            <person name="Lutzoni F."/>
            <person name="Magnuson J."/>
            <person name="Mondo S."/>
            <person name="Nolan M."/>
            <person name="Ohm R."/>
            <person name="Pangilinan J."/>
            <person name="Park H.-J."/>
            <person name="Ramirez L."/>
            <person name="Alfaro M."/>
            <person name="Sun H."/>
            <person name="Tritt A."/>
            <person name="Yoshinaga Y."/>
            <person name="Zwiers L.-H."/>
            <person name="Turgeon B."/>
            <person name="Goodwin S."/>
            <person name="Spatafora J."/>
            <person name="Crous P."/>
            <person name="Grigoriev I."/>
        </authorList>
    </citation>
    <scope>NUCLEOTIDE SEQUENCE</scope>
    <source>
        <strain evidence="1">CBS 122368</strain>
    </source>
</reference>
<keyword evidence="2" id="KW-1185">Reference proteome</keyword>
<dbReference type="EMBL" id="ML987191">
    <property type="protein sequence ID" value="KAF2252768.1"/>
    <property type="molecule type" value="Genomic_DNA"/>
</dbReference>
<dbReference type="RefSeq" id="XP_033687772.1">
    <property type="nucleotide sequence ID" value="XM_033820622.1"/>
</dbReference>
<dbReference type="AlphaFoldDB" id="A0A6A6IRR3"/>
<protein>
    <submittedName>
        <fullName evidence="1">Uncharacterized protein</fullName>
    </submittedName>
</protein>
<evidence type="ECO:0000313" key="1">
    <source>
        <dbReference type="EMBL" id="KAF2252768.1"/>
    </source>
</evidence>
<accession>A0A6A6IRR3</accession>
<gene>
    <name evidence="1" type="ORF">BU26DRAFT_208880</name>
</gene>
<sequence>MRWVGDAAAAIGTERREMNREEDARRSVEANTLTAGAIFACCCSLRAGGCGELGCAMWDVFGSSWAARRFKRAAEAMQKALEGMSQRRVLLSSAMVRSRFGVQVAWMTGRLGAEKWRGATIGLNTDVINISRLPGGAVLETAQRGQLRGVELCGTGRRRICGRRKTLVVVLEPRSGARRHRHLATRFASRPSSISKNRPPRLARPARAVGMPFRPRRRTSLAVWLSECRSVVFEELIFCGAGYCAFQRPGAVILLNLGQQRG</sequence>
<evidence type="ECO:0000313" key="2">
    <source>
        <dbReference type="Proteomes" id="UP000800094"/>
    </source>
</evidence>
<proteinExistence type="predicted"/>
<organism evidence="1 2">
    <name type="scientific">Trematosphaeria pertusa</name>
    <dbReference type="NCBI Taxonomy" id="390896"/>
    <lineage>
        <taxon>Eukaryota</taxon>
        <taxon>Fungi</taxon>
        <taxon>Dikarya</taxon>
        <taxon>Ascomycota</taxon>
        <taxon>Pezizomycotina</taxon>
        <taxon>Dothideomycetes</taxon>
        <taxon>Pleosporomycetidae</taxon>
        <taxon>Pleosporales</taxon>
        <taxon>Massarineae</taxon>
        <taxon>Trematosphaeriaceae</taxon>
        <taxon>Trematosphaeria</taxon>
    </lineage>
</organism>